<feature type="domain" description="HTH araC/xylS-type" evidence="4">
    <location>
        <begin position="57"/>
        <end position="153"/>
    </location>
</feature>
<keyword evidence="1" id="KW-0805">Transcription regulation</keyword>
<dbReference type="SUPFAM" id="SSF46689">
    <property type="entry name" value="Homeodomain-like"/>
    <property type="match status" value="1"/>
</dbReference>
<dbReference type="PROSITE" id="PS00041">
    <property type="entry name" value="HTH_ARAC_FAMILY_1"/>
    <property type="match status" value="1"/>
</dbReference>
<name>A0A4Q2EH02_9ACTN</name>
<evidence type="ECO:0000256" key="3">
    <source>
        <dbReference type="ARBA" id="ARBA00023163"/>
    </source>
</evidence>
<evidence type="ECO:0000313" key="5">
    <source>
        <dbReference type="EMBL" id="RXW32681.1"/>
    </source>
</evidence>
<keyword evidence="3" id="KW-0804">Transcription</keyword>
<dbReference type="Pfam" id="PF12833">
    <property type="entry name" value="HTH_18"/>
    <property type="match status" value="1"/>
</dbReference>
<keyword evidence="2" id="KW-0238">DNA-binding</keyword>
<dbReference type="PANTHER" id="PTHR11019:SF159">
    <property type="entry name" value="TRANSCRIPTIONAL REGULATOR-RELATED"/>
    <property type="match status" value="1"/>
</dbReference>
<dbReference type="InterPro" id="IPR009057">
    <property type="entry name" value="Homeodomain-like_sf"/>
</dbReference>
<dbReference type="Gene3D" id="1.10.10.60">
    <property type="entry name" value="Homeodomain-like"/>
    <property type="match status" value="2"/>
</dbReference>
<dbReference type="AlphaFoldDB" id="A0A4Q2EH02"/>
<dbReference type="GO" id="GO:0003700">
    <property type="term" value="F:DNA-binding transcription factor activity"/>
    <property type="evidence" value="ECO:0007669"/>
    <property type="project" value="InterPro"/>
</dbReference>
<sequence length="156" mass="16831">MGPRALTLPRTEELNRLAAPLTEPGHGVGAAMSDLMAALLPWVRTAPPPLPEEPRARRIAHQILSDPAAPESLNELALAAGVSVRTVQRAFLRETGLSFGQWRARSRVIAGARHLREGASVSQAAQACGYTPSTFIARYRAEFGVTPGREAHHLRT</sequence>
<dbReference type="OrthoDB" id="2039152at2"/>
<evidence type="ECO:0000256" key="1">
    <source>
        <dbReference type="ARBA" id="ARBA00023015"/>
    </source>
</evidence>
<dbReference type="InterPro" id="IPR018060">
    <property type="entry name" value="HTH_AraC"/>
</dbReference>
<reference evidence="5 6" key="1">
    <citation type="submission" date="2018-01" db="EMBL/GenBank/DDBJ databases">
        <title>Lactibacter flavus gen. nov., sp. nov., a novel bacterium of the family Propionibacteriaceae isolated from raw milk and dairy products.</title>
        <authorList>
            <person name="Wenning M."/>
            <person name="Breitenwieser F."/>
            <person name="Huptas C."/>
            <person name="von Neubeck M."/>
            <person name="Busse H.-J."/>
            <person name="Scherer S."/>
        </authorList>
    </citation>
    <scope>NUCLEOTIDE SEQUENCE [LARGE SCALE GENOMIC DNA]</scope>
    <source>
        <strain evidence="5 6">VG341</strain>
    </source>
</reference>
<gene>
    <name evidence="5" type="ORF">C1706_05920</name>
</gene>
<dbReference type="InterPro" id="IPR018062">
    <property type="entry name" value="HTH_AraC-typ_CS"/>
</dbReference>
<dbReference type="SMART" id="SM00342">
    <property type="entry name" value="HTH_ARAC"/>
    <property type="match status" value="1"/>
</dbReference>
<dbReference type="PANTHER" id="PTHR11019">
    <property type="entry name" value="HTH-TYPE TRANSCRIPTIONAL REGULATOR NIMR"/>
    <property type="match status" value="1"/>
</dbReference>
<keyword evidence="6" id="KW-1185">Reference proteome</keyword>
<organism evidence="5 6">
    <name type="scientific">Propioniciclava flava</name>
    <dbReference type="NCBI Taxonomy" id="2072026"/>
    <lineage>
        <taxon>Bacteria</taxon>
        <taxon>Bacillati</taxon>
        <taxon>Actinomycetota</taxon>
        <taxon>Actinomycetes</taxon>
        <taxon>Propionibacteriales</taxon>
        <taxon>Propionibacteriaceae</taxon>
        <taxon>Propioniciclava</taxon>
    </lineage>
</organism>
<evidence type="ECO:0000313" key="6">
    <source>
        <dbReference type="Proteomes" id="UP000290624"/>
    </source>
</evidence>
<evidence type="ECO:0000259" key="4">
    <source>
        <dbReference type="PROSITE" id="PS01124"/>
    </source>
</evidence>
<dbReference type="Proteomes" id="UP000290624">
    <property type="component" value="Unassembled WGS sequence"/>
</dbReference>
<accession>A0A4Q2EH02</accession>
<comment type="caution">
    <text evidence="5">The sequence shown here is derived from an EMBL/GenBank/DDBJ whole genome shotgun (WGS) entry which is preliminary data.</text>
</comment>
<dbReference type="PROSITE" id="PS01124">
    <property type="entry name" value="HTH_ARAC_FAMILY_2"/>
    <property type="match status" value="1"/>
</dbReference>
<dbReference type="GO" id="GO:0043565">
    <property type="term" value="F:sequence-specific DNA binding"/>
    <property type="evidence" value="ECO:0007669"/>
    <property type="project" value="InterPro"/>
</dbReference>
<dbReference type="RefSeq" id="WP_129458293.1">
    <property type="nucleotide sequence ID" value="NZ_PPCV01000003.1"/>
</dbReference>
<dbReference type="EMBL" id="PPCV01000003">
    <property type="protein sequence ID" value="RXW32681.1"/>
    <property type="molecule type" value="Genomic_DNA"/>
</dbReference>
<protein>
    <recommendedName>
        <fullName evidence="4">HTH araC/xylS-type domain-containing protein</fullName>
    </recommendedName>
</protein>
<proteinExistence type="predicted"/>
<evidence type="ECO:0000256" key="2">
    <source>
        <dbReference type="ARBA" id="ARBA00023125"/>
    </source>
</evidence>